<reference evidence="12 13" key="1">
    <citation type="journal article" date="2018" name="Mol. Biol. Evol.">
        <title>Broad Genomic Sampling Reveals a Smut Pathogenic Ancestry of the Fungal Clade Ustilaginomycotina.</title>
        <authorList>
            <person name="Kijpornyongpan T."/>
            <person name="Mondo S.J."/>
            <person name="Barry K."/>
            <person name="Sandor L."/>
            <person name="Lee J."/>
            <person name="Lipzen A."/>
            <person name="Pangilinan J."/>
            <person name="LaButti K."/>
            <person name="Hainaut M."/>
            <person name="Henrissat B."/>
            <person name="Grigoriev I.V."/>
            <person name="Spatafora J.W."/>
            <person name="Aime M.C."/>
        </authorList>
    </citation>
    <scope>NUCLEOTIDE SEQUENCE [LARGE SCALE GENOMIC DNA]</scope>
    <source>
        <strain evidence="12 13">MCA 4658</strain>
    </source>
</reference>
<dbReference type="PANTHER" id="PTHR45829:SF4">
    <property type="entry name" value="MITOCHONDRIAL CARRIER PROTEIN RIM2"/>
    <property type="match status" value="1"/>
</dbReference>
<comment type="similarity">
    <text evidence="10">Belongs to the mitochondrial carrier (TC 2.A.29) family.</text>
</comment>
<evidence type="ECO:0000256" key="9">
    <source>
        <dbReference type="PROSITE-ProRule" id="PRU00282"/>
    </source>
</evidence>
<keyword evidence="5" id="KW-0999">Mitochondrion inner membrane</keyword>
<dbReference type="GeneID" id="37037409"/>
<comment type="subcellular location">
    <subcellularLocation>
        <location evidence="1">Mitochondrion inner membrane</location>
        <topology evidence="1">Multi-pass membrane protein</topology>
    </subcellularLocation>
</comment>
<sequence length="466" mass="49286">MSAEAGPSRRPAVAGGATSLLASPPSSETQTSTAFNAEASRSIAYRSADRPESSLRSVRKAVAPPAWLHFAAGGAGGMCGAIVTSPLDVVKTRLQSDLYRTKAHNLVGSSTTTASGGVVAQGRKLAYHFVETGHILAEIWTKEGPRALFRGLGPTLVGAVPARAINFWTYGNGKALIAEHLNDGKETAAVHLAAAANAGIVTATATNPIWVVKTRLQLEAHAQDAERASQRKAAVTPSSASKAAVRGLQQASSPATFSTASSSRSVSAPLSKVYFKPTPAPKMKGATSLQMTLRIIKEEGIRGMYRGMSASYLGVAEGTIQWVLYERIKRWKPAGERSAESSTKNSRWSNTIGAAGIAKLTASLITYPHEVLRTRLRQQPPAGTSQPKYTGLKQTLMLVLKEEGAAALYGGLSAHLLRVVPNAVIMFSVYELALHLGSRSDATQQQQQRATSGAADHARIDAERKV</sequence>
<feature type="compositionally biased region" description="Basic and acidic residues" evidence="11">
    <location>
        <begin position="456"/>
        <end position="466"/>
    </location>
</feature>
<name>A0A316VRM4_9BASI</name>
<evidence type="ECO:0000313" key="12">
    <source>
        <dbReference type="EMBL" id="PWN39698.1"/>
    </source>
</evidence>
<dbReference type="GO" id="GO:0005743">
    <property type="term" value="C:mitochondrial inner membrane"/>
    <property type="evidence" value="ECO:0007669"/>
    <property type="project" value="UniProtKB-SubCell"/>
</dbReference>
<dbReference type="InterPro" id="IPR023395">
    <property type="entry name" value="MCP_dom_sf"/>
</dbReference>
<feature type="repeat" description="Solcar" evidence="9">
    <location>
        <begin position="346"/>
        <end position="436"/>
    </location>
</feature>
<dbReference type="SUPFAM" id="SSF103506">
    <property type="entry name" value="Mitochondrial carrier"/>
    <property type="match status" value="1"/>
</dbReference>
<keyword evidence="13" id="KW-1185">Reference proteome</keyword>
<dbReference type="EMBL" id="KZ819449">
    <property type="protein sequence ID" value="PWN39698.1"/>
    <property type="molecule type" value="Genomic_DNA"/>
</dbReference>
<dbReference type="InterPro" id="IPR018108">
    <property type="entry name" value="MCP_transmembrane"/>
</dbReference>
<evidence type="ECO:0000256" key="3">
    <source>
        <dbReference type="ARBA" id="ARBA00022692"/>
    </source>
</evidence>
<feature type="region of interest" description="Disordered" evidence="11">
    <location>
        <begin position="443"/>
        <end position="466"/>
    </location>
</feature>
<evidence type="ECO:0000256" key="8">
    <source>
        <dbReference type="ARBA" id="ARBA00023136"/>
    </source>
</evidence>
<dbReference type="PANTHER" id="PTHR45829">
    <property type="entry name" value="MITOCHONDRIAL CARRIER PROTEIN RIM2"/>
    <property type="match status" value="1"/>
</dbReference>
<evidence type="ECO:0000256" key="11">
    <source>
        <dbReference type="SAM" id="MobiDB-lite"/>
    </source>
</evidence>
<proteinExistence type="inferred from homology"/>
<dbReference type="Gene3D" id="1.50.40.10">
    <property type="entry name" value="Mitochondrial carrier domain"/>
    <property type="match status" value="1"/>
</dbReference>
<dbReference type="STRING" id="1522189.A0A316VRM4"/>
<organism evidence="12 13">
    <name type="scientific">Ceraceosorus guamensis</name>
    <dbReference type="NCBI Taxonomy" id="1522189"/>
    <lineage>
        <taxon>Eukaryota</taxon>
        <taxon>Fungi</taxon>
        <taxon>Dikarya</taxon>
        <taxon>Basidiomycota</taxon>
        <taxon>Ustilaginomycotina</taxon>
        <taxon>Exobasidiomycetes</taxon>
        <taxon>Ceraceosorales</taxon>
        <taxon>Ceraceosoraceae</taxon>
        <taxon>Ceraceosorus</taxon>
    </lineage>
</organism>
<evidence type="ECO:0000256" key="4">
    <source>
        <dbReference type="ARBA" id="ARBA00022737"/>
    </source>
</evidence>
<evidence type="ECO:0000256" key="6">
    <source>
        <dbReference type="ARBA" id="ARBA00022989"/>
    </source>
</evidence>
<dbReference type="FunCoup" id="A0A316VRM4">
    <property type="interactions" value="385"/>
</dbReference>
<dbReference type="GO" id="GO:1990519">
    <property type="term" value="P:pyrimidine nucleotide import into mitochondrion"/>
    <property type="evidence" value="ECO:0007669"/>
    <property type="project" value="TreeGrafter"/>
</dbReference>
<keyword evidence="8 9" id="KW-0472">Membrane</keyword>
<keyword evidence="3 9" id="KW-0812">Transmembrane</keyword>
<accession>A0A316VRM4</accession>
<dbReference type="RefSeq" id="XP_025366858.1">
    <property type="nucleotide sequence ID" value="XM_025515539.1"/>
</dbReference>
<gene>
    <name evidence="12" type="ORF">IE81DRAFT_338357</name>
</gene>
<dbReference type="InParanoid" id="A0A316VRM4"/>
<dbReference type="GO" id="GO:0015218">
    <property type="term" value="F:pyrimidine nucleotide transmembrane transporter activity"/>
    <property type="evidence" value="ECO:0007669"/>
    <property type="project" value="InterPro"/>
</dbReference>
<dbReference type="Pfam" id="PF00153">
    <property type="entry name" value="Mito_carr"/>
    <property type="match status" value="4"/>
</dbReference>
<dbReference type="Proteomes" id="UP000245783">
    <property type="component" value="Unassembled WGS sequence"/>
</dbReference>
<feature type="region of interest" description="Disordered" evidence="11">
    <location>
        <begin position="1"/>
        <end position="36"/>
    </location>
</feature>
<protein>
    <submittedName>
        <fullName evidence="12">Mitochondrial carrier</fullName>
    </submittedName>
</protein>
<keyword evidence="4" id="KW-0677">Repeat</keyword>
<evidence type="ECO:0000313" key="13">
    <source>
        <dbReference type="Proteomes" id="UP000245783"/>
    </source>
</evidence>
<evidence type="ECO:0000256" key="2">
    <source>
        <dbReference type="ARBA" id="ARBA00022448"/>
    </source>
</evidence>
<keyword evidence="2 10" id="KW-0813">Transport</keyword>
<feature type="compositionally biased region" description="Polar residues" evidence="11">
    <location>
        <begin position="20"/>
        <end position="35"/>
    </location>
</feature>
<evidence type="ECO:0000256" key="1">
    <source>
        <dbReference type="ARBA" id="ARBA00004448"/>
    </source>
</evidence>
<keyword evidence="7" id="KW-0496">Mitochondrion</keyword>
<evidence type="ECO:0000256" key="10">
    <source>
        <dbReference type="RuleBase" id="RU000488"/>
    </source>
</evidence>
<dbReference type="InterPro" id="IPR049562">
    <property type="entry name" value="SLC25A33/36-like"/>
</dbReference>
<evidence type="ECO:0000256" key="7">
    <source>
        <dbReference type="ARBA" id="ARBA00023128"/>
    </source>
</evidence>
<feature type="repeat" description="Solcar" evidence="9">
    <location>
        <begin position="64"/>
        <end position="176"/>
    </location>
</feature>
<evidence type="ECO:0000256" key="5">
    <source>
        <dbReference type="ARBA" id="ARBA00022792"/>
    </source>
</evidence>
<dbReference type="OrthoDB" id="269120at2759"/>
<dbReference type="AlphaFoldDB" id="A0A316VRM4"/>
<feature type="repeat" description="Solcar" evidence="9">
    <location>
        <begin position="186"/>
        <end position="331"/>
    </location>
</feature>
<dbReference type="PROSITE" id="PS50920">
    <property type="entry name" value="SOLCAR"/>
    <property type="match status" value="3"/>
</dbReference>
<keyword evidence="6" id="KW-1133">Transmembrane helix</keyword>